<dbReference type="EMBL" id="BAABCW010000010">
    <property type="protein sequence ID" value="GAA3511099.1"/>
    <property type="molecule type" value="Genomic_DNA"/>
</dbReference>
<gene>
    <name evidence="1" type="ORF">GCM10022393_26050</name>
</gene>
<proteinExistence type="predicted"/>
<name>A0ABP6UNZ1_9FLAO</name>
<accession>A0ABP6UNZ1</accession>
<keyword evidence="2" id="KW-1185">Reference proteome</keyword>
<sequence length="68" mass="7905">MEIIICFVVVTINKNAVAKKGREKNTLNKEKHTKLMNRKKNKLKKEKALRASRLKAIITKANDQKEKE</sequence>
<organism evidence="1 2">
    <name type="scientific">Aquimarina addita</name>
    <dbReference type="NCBI Taxonomy" id="870485"/>
    <lineage>
        <taxon>Bacteria</taxon>
        <taxon>Pseudomonadati</taxon>
        <taxon>Bacteroidota</taxon>
        <taxon>Flavobacteriia</taxon>
        <taxon>Flavobacteriales</taxon>
        <taxon>Flavobacteriaceae</taxon>
        <taxon>Aquimarina</taxon>
    </lineage>
</organism>
<evidence type="ECO:0000313" key="2">
    <source>
        <dbReference type="Proteomes" id="UP001500459"/>
    </source>
</evidence>
<comment type="caution">
    <text evidence="1">The sequence shown here is derived from an EMBL/GenBank/DDBJ whole genome shotgun (WGS) entry which is preliminary data.</text>
</comment>
<evidence type="ECO:0000313" key="1">
    <source>
        <dbReference type="EMBL" id="GAA3511099.1"/>
    </source>
</evidence>
<protein>
    <submittedName>
        <fullName evidence="1">Uncharacterized protein</fullName>
    </submittedName>
</protein>
<reference evidence="2" key="1">
    <citation type="journal article" date="2019" name="Int. J. Syst. Evol. Microbiol.">
        <title>The Global Catalogue of Microorganisms (GCM) 10K type strain sequencing project: providing services to taxonomists for standard genome sequencing and annotation.</title>
        <authorList>
            <consortium name="The Broad Institute Genomics Platform"/>
            <consortium name="The Broad Institute Genome Sequencing Center for Infectious Disease"/>
            <person name="Wu L."/>
            <person name="Ma J."/>
        </authorList>
    </citation>
    <scope>NUCLEOTIDE SEQUENCE [LARGE SCALE GENOMIC DNA]</scope>
    <source>
        <strain evidence="2">JCM 17106</strain>
    </source>
</reference>
<dbReference type="Proteomes" id="UP001500459">
    <property type="component" value="Unassembled WGS sequence"/>
</dbReference>